<dbReference type="Gene3D" id="3.40.109.10">
    <property type="entry name" value="NADH Oxidase"/>
    <property type="match status" value="1"/>
</dbReference>
<evidence type="ECO:0000256" key="7">
    <source>
        <dbReference type="ARBA" id="ARBA00023027"/>
    </source>
</evidence>
<accession>A0ABW9G2I2</accession>
<dbReference type="EMBL" id="JBEQCT010000001">
    <property type="protein sequence ID" value="MFM2483578.1"/>
    <property type="molecule type" value="Genomic_DNA"/>
</dbReference>
<evidence type="ECO:0000256" key="5">
    <source>
        <dbReference type="ARBA" id="ARBA00022857"/>
    </source>
</evidence>
<keyword evidence="11" id="KW-1185">Reference proteome</keyword>
<keyword evidence="5 8" id="KW-0521">NADP</keyword>
<reference evidence="10 11" key="1">
    <citation type="journal article" date="2013" name="Int. J. Syst. Evol. Microbiol.">
        <title>Celerinatantimonas yamalensis sp. nov., a cold-adapted diazotrophic bacterium from a cold permafrost brine.</title>
        <authorList>
            <person name="Shcherbakova V."/>
            <person name="Chuvilskaya N."/>
            <person name="Rivkina E."/>
            <person name="Demidov N."/>
            <person name="Uchaeva V."/>
            <person name="Suetin S."/>
            <person name="Suzina N."/>
            <person name="Gilichinsky D."/>
        </authorList>
    </citation>
    <scope>NUCLEOTIDE SEQUENCE [LARGE SCALE GENOMIC DNA]</scope>
    <source>
        <strain evidence="10 11">C7</strain>
    </source>
</reference>
<comment type="caution">
    <text evidence="10">The sequence shown here is derived from an EMBL/GenBank/DDBJ whole genome shotgun (WGS) entry which is preliminary data.</text>
</comment>
<evidence type="ECO:0000256" key="6">
    <source>
        <dbReference type="ARBA" id="ARBA00023002"/>
    </source>
</evidence>
<evidence type="ECO:0000256" key="1">
    <source>
        <dbReference type="ARBA" id="ARBA00001917"/>
    </source>
</evidence>
<sequence>MEAIELLLHRHSCAKLAAPAPTGEALETIYHAGLKTPDHGGLKPWRFIEVSGAGMDRLADIFAAAAQHAQGDVDKAKAMPQRAPLIIIVIASYVIHPKVPEMEQLLSAGCAVHAMQMAALAQGFNGIWRTGPMSYDNTVNEMLGLTDSEQIVGFLYLGTAQTGAPQKSPYQIDQFVSKIN</sequence>
<dbReference type="InterPro" id="IPR026021">
    <property type="entry name" value="YdjA-like"/>
</dbReference>
<feature type="domain" description="Nitroreductase" evidence="9">
    <location>
        <begin position="9"/>
        <end position="158"/>
    </location>
</feature>
<comment type="similarity">
    <text evidence="2 8">Belongs to the nitroreductase family.</text>
</comment>
<evidence type="ECO:0000256" key="2">
    <source>
        <dbReference type="ARBA" id="ARBA00007118"/>
    </source>
</evidence>
<evidence type="ECO:0000256" key="4">
    <source>
        <dbReference type="ARBA" id="ARBA00022643"/>
    </source>
</evidence>
<dbReference type="SUPFAM" id="SSF55469">
    <property type="entry name" value="FMN-dependent nitroreductase-like"/>
    <property type="match status" value="1"/>
</dbReference>
<dbReference type="InterPro" id="IPR029479">
    <property type="entry name" value="Nitroreductase"/>
</dbReference>
<dbReference type="InterPro" id="IPR052530">
    <property type="entry name" value="NAD(P)H_nitroreductase"/>
</dbReference>
<comment type="cofactor">
    <cofactor evidence="1 8">
        <name>FMN</name>
        <dbReference type="ChEBI" id="CHEBI:58210"/>
    </cofactor>
</comment>
<evidence type="ECO:0000313" key="11">
    <source>
        <dbReference type="Proteomes" id="UP001629953"/>
    </source>
</evidence>
<dbReference type="Proteomes" id="UP001629953">
    <property type="component" value="Unassembled WGS sequence"/>
</dbReference>
<keyword evidence="4 8" id="KW-0288">FMN</keyword>
<evidence type="ECO:0000259" key="9">
    <source>
        <dbReference type="Pfam" id="PF00881"/>
    </source>
</evidence>
<dbReference type="PANTHER" id="PTHR43821:SF1">
    <property type="entry name" value="NAD(P)H NITROREDUCTASE YDJA-RELATED"/>
    <property type="match status" value="1"/>
</dbReference>
<dbReference type="Pfam" id="PF00881">
    <property type="entry name" value="Nitroreductase"/>
    <property type="match status" value="1"/>
</dbReference>
<dbReference type="CDD" id="cd02135">
    <property type="entry name" value="YdjA-like"/>
    <property type="match status" value="1"/>
</dbReference>
<dbReference type="EC" id="1.-.-.-" evidence="8"/>
<name>A0ABW9G2I2_9GAMM</name>
<dbReference type="InterPro" id="IPR000415">
    <property type="entry name" value="Nitroreductase-like"/>
</dbReference>
<dbReference type="RefSeq" id="WP_408621689.1">
    <property type="nucleotide sequence ID" value="NZ_JBEQCT010000001.1"/>
</dbReference>
<evidence type="ECO:0000256" key="3">
    <source>
        <dbReference type="ARBA" id="ARBA00022630"/>
    </source>
</evidence>
<keyword evidence="7 8" id="KW-0520">NAD</keyword>
<dbReference type="NCBIfam" id="NF008088">
    <property type="entry name" value="PRK10828.1"/>
    <property type="match status" value="1"/>
</dbReference>
<keyword evidence="3 8" id="KW-0285">Flavoprotein</keyword>
<gene>
    <name evidence="10" type="ORF">ABUE30_00540</name>
</gene>
<organism evidence="10 11">
    <name type="scientific">Celerinatantimonas yamalensis</name>
    <dbReference type="NCBI Taxonomy" id="559956"/>
    <lineage>
        <taxon>Bacteria</taxon>
        <taxon>Pseudomonadati</taxon>
        <taxon>Pseudomonadota</taxon>
        <taxon>Gammaproteobacteria</taxon>
        <taxon>Celerinatantimonadaceae</taxon>
        <taxon>Celerinatantimonas</taxon>
    </lineage>
</organism>
<protein>
    <recommendedName>
        <fullName evidence="8">Putative NAD(P)H nitroreductase</fullName>
        <ecNumber evidence="8">1.-.-.-</ecNumber>
    </recommendedName>
</protein>
<proteinExistence type="inferred from homology"/>
<evidence type="ECO:0000256" key="8">
    <source>
        <dbReference type="PIRNR" id="PIRNR000232"/>
    </source>
</evidence>
<dbReference type="PANTHER" id="PTHR43821">
    <property type="entry name" value="NAD(P)H NITROREDUCTASE YDJA-RELATED"/>
    <property type="match status" value="1"/>
</dbReference>
<evidence type="ECO:0000313" key="10">
    <source>
        <dbReference type="EMBL" id="MFM2483578.1"/>
    </source>
</evidence>
<dbReference type="PIRSF" id="PIRSF000232">
    <property type="entry name" value="YdjA"/>
    <property type="match status" value="1"/>
</dbReference>
<keyword evidence="6 8" id="KW-0560">Oxidoreductase</keyword>